<organism evidence="1 2">
    <name type="scientific">Egicoccus halophilus</name>
    <dbReference type="NCBI Taxonomy" id="1670830"/>
    <lineage>
        <taxon>Bacteria</taxon>
        <taxon>Bacillati</taxon>
        <taxon>Actinomycetota</taxon>
        <taxon>Nitriliruptoria</taxon>
        <taxon>Egicoccales</taxon>
        <taxon>Egicoccaceae</taxon>
        <taxon>Egicoccus</taxon>
    </lineage>
</organism>
<dbReference type="AlphaFoldDB" id="A0A8J3ETZ7"/>
<accession>A0A8J3ETZ7</accession>
<evidence type="ECO:0000313" key="2">
    <source>
        <dbReference type="Proteomes" id="UP000650511"/>
    </source>
</evidence>
<evidence type="ECO:0000313" key="1">
    <source>
        <dbReference type="EMBL" id="GGI06097.1"/>
    </source>
</evidence>
<dbReference type="EMBL" id="BMHA01000005">
    <property type="protein sequence ID" value="GGI06097.1"/>
    <property type="molecule type" value="Genomic_DNA"/>
</dbReference>
<keyword evidence="2" id="KW-1185">Reference proteome</keyword>
<comment type="caution">
    <text evidence="1">The sequence shown here is derived from an EMBL/GenBank/DDBJ whole genome shotgun (WGS) entry which is preliminary data.</text>
</comment>
<dbReference type="SUPFAM" id="SSF52172">
    <property type="entry name" value="CheY-like"/>
    <property type="match status" value="1"/>
</dbReference>
<reference evidence="1" key="2">
    <citation type="submission" date="2020-09" db="EMBL/GenBank/DDBJ databases">
        <authorList>
            <person name="Sun Q."/>
            <person name="Zhou Y."/>
        </authorList>
    </citation>
    <scope>NUCLEOTIDE SEQUENCE</scope>
    <source>
        <strain evidence="1">CGMCC 1.14988</strain>
    </source>
</reference>
<proteinExistence type="predicted"/>
<dbReference type="RefSeq" id="WP_130648683.1">
    <property type="nucleotide sequence ID" value="NZ_BMHA01000005.1"/>
</dbReference>
<sequence length="136" mass="14293">MDRVHRPASLAAVLCPTTADLRPAVRAAVERAGWEVAWEVGRWHELLEIALLEPVGVLVVDLTLSGALGARLVALLRDAAPDALVVVLAPDALQVAEFGVDAADVVPVRDLRQLTRRLQVGAGAATGSRSSKPLPA</sequence>
<gene>
    <name evidence="1" type="ORF">GCM10011354_17400</name>
</gene>
<evidence type="ECO:0008006" key="3">
    <source>
        <dbReference type="Google" id="ProtNLM"/>
    </source>
</evidence>
<protein>
    <recommendedName>
        <fullName evidence="3">Response regulatory domain-containing protein</fullName>
    </recommendedName>
</protein>
<name>A0A8J3ETZ7_9ACTN</name>
<reference evidence="1" key="1">
    <citation type="journal article" date="2014" name="Int. J. Syst. Evol. Microbiol.">
        <title>Complete genome sequence of Corynebacterium casei LMG S-19264T (=DSM 44701T), isolated from a smear-ripened cheese.</title>
        <authorList>
            <consortium name="US DOE Joint Genome Institute (JGI-PGF)"/>
            <person name="Walter F."/>
            <person name="Albersmeier A."/>
            <person name="Kalinowski J."/>
            <person name="Ruckert C."/>
        </authorList>
    </citation>
    <scope>NUCLEOTIDE SEQUENCE</scope>
    <source>
        <strain evidence="1">CGMCC 1.14988</strain>
    </source>
</reference>
<dbReference type="InterPro" id="IPR011006">
    <property type="entry name" value="CheY-like_superfamily"/>
</dbReference>
<dbReference type="Proteomes" id="UP000650511">
    <property type="component" value="Unassembled WGS sequence"/>
</dbReference>